<dbReference type="AlphaFoldDB" id="E8X849"/>
<accession>E8X849</accession>
<evidence type="ECO:0000313" key="1">
    <source>
        <dbReference type="EMBL" id="ADW71633.1"/>
    </source>
</evidence>
<geneLocation type="plasmid" evidence="1 2">
    <name>pACIX905</name>
</geneLocation>
<sequence>MRCAGALLIRKPRRCQKRLSGRCRIESQPSENRALVNSIVRTAMKTFALCLLACLMLAPMRIWSQSEQALPPEIRLELLPTAFADGVASGFIFVLTNVSGRDISIPPPEFNCSSPSQNGFIRFQWAFVPVNGDGIGSGISSCGPGGGIYPVPPLTVSSLTRNWTLLHPGESLRVPANWPPSSGLMLSGSYTFSASYSPPKISSEAEHLLSEAGIIIPRQKVETPEQHYGKP</sequence>
<protein>
    <submittedName>
        <fullName evidence="1">Uncharacterized protein</fullName>
    </submittedName>
</protein>
<evidence type="ECO:0000313" key="2">
    <source>
        <dbReference type="Proteomes" id="UP000000343"/>
    </source>
</evidence>
<reference evidence="2" key="1">
    <citation type="submission" date="2011-01" db="EMBL/GenBank/DDBJ databases">
        <title>Complete sequence of plasmid5 of Acidobacterium sp. MP5ACTX9.</title>
        <authorList>
            <consortium name="US DOE Joint Genome Institute"/>
            <person name="Lucas S."/>
            <person name="Copeland A."/>
            <person name="Lapidus A."/>
            <person name="Cheng J.-F."/>
            <person name="Goodwin L."/>
            <person name="Pitluck S."/>
            <person name="Teshima H."/>
            <person name="Detter J.C."/>
            <person name="Han C."/>
            <person name="Tapia R."/>
            <person name="Land M."/>
            <person name="Hauser L."/>
            <person name="Kyrpides N."/>
            <person name="Ivanova N."/>
            <person name="Ovchinnikova G."/>
            <person name="Pagani I."/>
            <person name="Rawat S.R."/>
            <person name="Mannisto M."/>
            <person name="Haggblom M.M."/>
            <person name="Woyke T."/>
        </authorList>
    </citation>
    <scope>NUCLEOTIDE SEQUENCE [LARGE SCALE GENOMIC DNA]</scope>
    <source>
        <strain evidence="2">MP5ACTX9</strain>
        <plasmid evidence="2">Plasmid pACIX905</plasmid>
    </source>
</reference>
<gene>
    <name evidence="1" type="ordered locus">AciX9_4706</name>
</gene>
<organism evidence="2">
    <name type="scientific">Granulicella tundricola (strain ATCC BAA-1859 / DSM 23138 / MP5ACTX9)</name>
    <dbReference type="NCBI Taxonomy" id="1198114"/>
    <lineage>
        <taxon>Bacteria</taxon>
        <taxon>Pseudomonadati</taxon>
        <taxon>Acidobacteriota</taxon>
        <taxon>Terriglobia</taxon>
        <taxon>Terriglobales</taxon>
        <taxon>Acidobacteriaceae</taxon>
        <taxon>Granulicella</taxon>
    </lineage>
</organism>
<keyword evidence="2" id="KW-1185">Reference proteome</keyword>
<keyword evidence="1" id="KW-0614">Plasmid</keyword>
<dbReference type="Proteomes" id="UP000000343">
    <property type="component" value="Plasmid pACIX905"/>
</dbReference>
<proteinExistence type="predicted"/>
<dbReference type="EMBL" id="CP002485">
    <property type="protein sequence ID" value="ADW71633.1"/>
    <property type="molecule type" value="Genomic_DNA"/>
</dbReference>
<dbReference type="KEGG" id="acm:AciX9_4706"/>
<dbReference type="HOGENOM" id="CLU_1427367_0_0_0"/>
<name>E8X849_GRATM</name>